<dbReference type="PANTHER" id="PTHR15992:SF5">
    <property type="entry name" value="HOLLIDAY JUNCTION RECOGNITION PROTEIN"/>
    <property type="match status" value="1"/>
</dbReference>
<dbReference type="Proteomes" id="UP000199727">
    <property type="component" value="Unassembled WGS sequence"/>
</dbReference>
<dbReference type="InterPro" id="IPR018465">
    <property type="entry name" value="Scm3/HJURP"/>
</dbReference>
<organism evidence="2 3">
    <name type="scientific">Cryptococcus neoformans Tu259-1</name>
    <dbReference type="NCBI Taxonomy" id="1230072"/>
    <lineage>
        <taxon>Eukaryota</taxon>
        <taxon>Fungi</taxon>
        <taxon>Dikarya</taxon>
        <taxon>Basidiomycota</taxon>
        <taxon>Agaricomycotina</taxon>
        <taxon>Tremellomycetes</taxon>
        <taxon>Tremellales</taxon>
        <taxon>Cryptococcaceae</taxon>
        <taxon>Cryptococcus</taxon>
        <taxon>Cryptococcus neoformans species complex</taxon>
    </lineage>
</organism>
<feature type="region of interest" description="Disordered" evidence="1">
    <location>
        <begin position="125"/>
        <end position="407"/>
    </location>
</feature>
<feature type="compositionally biased region" description="Acidic residues" evidence="1">
    <location>
        <begin position="758"/>
        <end position="767"/>
    </location>
</feature>
<dbReference type="GO" id="GO:0046982">
    <property type="term" value="F:protein heterodimerization activity"/>
    <property type="evidence" value="ECO:0007669"/>
    <property type="project" value="InterPro"/>
</dbReference>
<protein>
    <submittedName>
        <fullName evidence="2">Uncharacterized protein</fullName>
    </submittedName>
</protein>
<dbReference type="OrthoDB" id="2420608at2759"/>
<sequence length="1013" mass="110351">MFSPATPMAGPSNPSRLRPSFSSPAFRRGGSIFPYEDGASNQLSSSRYSTPFTTTGVRIRSGSVFSREQWKKEELARRRQESRDKLKSSWDLLFEKYRDVEDDDEIDLATGRIVKDRGKLRALQQPMWFGQKEEDDDRESMGGGHDFESDEDELGDWDEKSGLDPQLPEWEEVEGSHQAWTEEDDADFREFMRAEQRRKSTFGSDNEDEDALSEQDSKESSGVEEYLDVSPRSRGTQILPLPTLDDLFSSDNKSSSEDELEAISDNDAEEKSARNNSSALPSLHEIPTISRRPRRRTIVEVMIPRRPRSKSTSGIGKKASEDHLLDCVPRSTSTPTLADLFTPPPAIPQVRRSPIGSSATNGSSASSKSKGKKRISGERPVKDTSSGNGSIIQLSEPSNPTETVQSHDGKLFRCDSCRVAGGIRKAKAPLYPGRTDSCIFEDSSRSSEQFARISATRSRPSGTSFAADIRSAEGTGPTRQRTCRLCREAGGERAKTAEICLGRHSYRRCNWRKRAIHSSTANTHTATPVDVAKDESNPSQVNVSIDTPQVRTNHSPLLDMKDPSSRPSSAVRKHRRRVIESVSDDGDPPFTTDTALPPREPSSNFTRKSQETAPLPSPPPTSSVAPSSPAIASPHKPSRSPLLSLPPSSPPHPDIFSPVPGQVVHPTPSPSVSLKHPLSSNHVTDTYKLSGVMYRPTPPPSIDGMRSASLSSDNAAISLPHKSALRRPSDSLGLQSSSSIKRTRFSLIRSPVHHPSSDEEDSEDELDLLSNIDSSSIIASSSSPKRSSSPIRTEWHVRAADVGIKLGPEHTGRLPSDMVKTLVPSMGLFRPTLGSSSQASSKYTLPAPPSSYRPSRPCPVSDPHNPSSGSGGNAQAGLMLPPPLPVKRLTHPNSLSTPKELKNSVNTFSTSSPAPSHIRLTSLPAVVVRARARSRSLSMATPGALRTPRARGSTVLPGSKVPQTAPTRKGKVLMDLQRVAKEIGDEAGLEWGLDEETDDGGRMWREGSVAAYK</sequence>
<feature type="compositionally biased region" description="Polar residues" evidence="1">
    <location>
        <begin position="833"/>
        <end position="843"/>
    </location>
</feature>
<name>A0A854QIT2_CRYNE</name>
<evidence type="ECO:0000313" key="3">
    <source>
        <dbReference type="Proteomes" id="UP000199727"/>
    </source>
</evidence>
<feature type="region of interest" description="Disordered" evidence="1">
    <location>
        <begin position="990"/>
        <end position="1013"/>
    </location>
</feature>
<dbReference type="PANTHER" id="PTHR15992">
    <property type="entry name" value="HOLLIDAY JUNCTION RECOGNITION PROTEIN"/>
    <property type="match status" value="1"/>
</dbReference>
<reference evidence="2 3" key="1">
    <citation type="submission" date="2017-06" db="EMBL/GenBank/DDBJ databases">
        <title>Global population genomics of the pathogenic fungus Cryptococcus neoformans var. grubii.</title>
        <authorList>
            <person name="Cuomo C."/>
            <person name="Litvintseva A."/>
            <person name="Chen Y."/>
            <person name="Young S."/>
            <person name="Zeng Q."/>
            <person name="Chapman S."/>
            <person name="Gujja S."/>
            <person name="Saif S."/>
            <person name="Birren B."/>
        </authorList>
    </citation>
    <scope>NUCLEOTIDE SEQUENCE [LARGE SCALE GENOMIC DNA]</scope>
    <source>
        <strain evidence="2 3">Tu259-1</strain>
    </source>
</reference>
<feature type="compositionally biased region" description="Polar residues" evidence="1">
    <location>
        <begin position="12"/>
        <end position="23"/>
    </location>
</feature>
<dbReference type="EMBL" id="AMKT01000049">
    <property type="protein sequence ID" value="OXG19856.1"/>
    <property type="molecule type" value="Genomic_DNA"/>
</dbReference>
<feature type="compositionally biased region" description="Polar residues" evidence="1">
    <location>
        <begin position="383"/>
        <end position="404"/>
    </location>
</feature>
<proteinExistence type="predicted"/>
<dbReference type="Gene3D" id="1.10.20.10">
    <property type="entry name" value="Histone, subunit A"/>
    <property type="match status" value="1"/>
</dbReference>
<feature type="compositionally biased region" description="Basic and acidic residues" evidence="1">
    <location>
        <begin position="188"/>
        <end position="198"/>
    </location>
</feature>
<feature type="region of interest" description="Disordered" evidence="1">
    <location>
        <begin position="520"/>
        <end position="769"/>
    </location>
</feature>
<feature type="compositionally biased region" description="Acidic residues" evidence="1">
    <location>
        <begin position="257"/>
        <end position="268"/>
    </location>
</feature>
<feature type="compositionally biased region" description="Low complexity" evidence="1">
    <location>
        <begin position="852"/>
        <end position="861"/>
    </location>
</feature>
<feature type="region of interest" description="Disordered" evidence="1">
    <location>
        <begin position="939"/>
        <end position="966"/>
    </location>
</feature>
<feature type="compositionally biased region" description="Low complexity" evidence="1">
    <location>
        <begin position="622"/>
        <end position="646"/>
    </location>
</feature>
<accession>A0A854QIT2</accession>
<dbReference type="Pfam" id="PF10384">
    <property type="entry name" value="Scm3"/>
    <property type="match status" value="1"/>
</dbReference>
<feature type="compositionally biased region" description="Polar residues" evidence="1">
    <location>
        <begin position="455"/>
        <end position="464"/>
    </location>
</feature>
<comment type="caution">
    <text evidence="2">The sequence shown here is derived from an EMBL/GenBank/DDBJ whole genome shotgun (WGS) entry which is preliminary data.</text>
</comment>
<feature type="region of interest" description="Disordered" evidence="1">
    <location>
        <begin position="455"/>
        <end position="477"/>
    </location>
</feature>
<feature type="compositionally biased region" description="Polar residues" evidence="1">
    <location>
        <begin position="537"/>
        <end position="555"/>
    </location>
</feature>
<feature type="compositionally biased region" description="Low complexity" evidence="1">
    <location>
        <begin position="775"/>
        <end position="791"/>
    </location>
</feature>
<dbReference type="GO" id="GO:0005634">
    <property type="term" value="C:nucleus"/>
    <property type="evidence" value="ECO:0007669"/>
    <property type="project" value="InterPro"/>
</dbReference>
<dbReference type="GO" id="GO:0042393">
    <property type="term" value="F:histone binding"/>
    <property type="evidence" value="ECO:0007669"/>
    <property type="project" value="InterPro"/>
</dbReference>
<feature type="compositionally biased region" description="Low complexity" evidence="1">
    <location>
        <begin position="356"/>
        <end position="368"/>
    </location>
</feature>
<feature type="region of interest" description="Disordered" evidence="1">
    <location>
        <begin position="831"/>
        <end position="880"/>
    </location>
</feature>
<feature type="region of interest" description="Disordered" evidence="1">
    <location>
        <begin position="775"/>
        <end position="794"/>
    </location>
</feature>
<dbReference type="AlphaFoldDB" id="A0A854QIT2"/>
<feature type="region of interest" description="Disordered" evidence="1">
    <location>
        <begin position="1"/>
        <end position="25"/>
    </location>
</feature>
<feature type="compositionally biased region" description="Low complexity" evidence="1">
    <location>
        <begin position="730"/>
        <end position="739"/>
    </location>
</feature>
<dbReference type="InterPro" id="IPR009072">
    <property type="entry name" value="Histone-fold"/>
</dbReference>
<gene>
    <name evidence="2" type="ORF">C361_03916</name>
</gene>
<evidence type="ECO:0000313" key="2">
    <source>
        <dbReference type="EMBL" id="OXG19856.1"/>
    </source>
</evidence>
<evidence type="ECO:0000256" key="1">
    <source>
        <dbReference type="SAM" id="MobiDB-lite"/>
    </source>
</evidence>